<name>A0A6N3D5W6_CLOBU</name>
<keyword evidence="1" id="KW-0175">Coiled coil</keyword>
<evidence type="ECO:0000313" key="2">
    <source>
        <dbReference type="EMBL" id="VYU23705.1"/>
    </source>
</evidence>
<accession>A0A6N3D5W6</accession>
<protein>
    <submittedName>
        <fullName evidence="2">Uncharacterized protein</fullName>
    </submittedName>
</protein>
<organism evidence="2">
    <name type="scientific">Clostridium butyricum</name>
    <dbReference type="NCBI Taxonomy" id="1492"/>
    <lineage>
        <taxon>Bacteria</taxon>
        <taxon>Bacillati</taxon>
        <taxon>Bacillota</taxon>
        <taxon>Clostridia</taxon>
        <taxon>Eubacteriales</taxon>
        <taxon>Clostridiaceae</taxon>
        <taxon>Clostridium</taxon>
    </lineage>
</organism>
<dbReference type="AlphaFoldDB" id="A0A6N3D5W6"/>
<proteinExistence type="predicted"/>
<reference evidence="2" key="1">
    <citation type="submission" date="2019-11" db="EMBL/GenBank/DDBJ databases">
        <authorList>
            <person name="Feng L."/>
        </authorList>
    </citation>
    <scope>NUCLEOTIDE SEQUENCE</scope>
    <source>
        <strain evidence="2">CButyricumLFYP62</strain>
    </source>
</reference>
<evidence type="ECO:0000256" key="1">
    <source>
        <dbReference type="SAM" id="Coils"/>
    </source>
</evidence>
<dbReference type="RefSeq" id="WP_156736709.1">
    <property type="nucleotide sequence ID" value="NZ_CACRTU010000016.1"/>
</dbReference>
<sequence>MNTKLSQQGFKIGSRVLDENELRILLPSYDNIINQINKFREEAKSISEIVSNSDMEFEEKFDLKKDYNNIFSILGGRGTGKTSAAVTVRHRIINDNRKDNGDIIMPLIVPDHMGEISDALGWIITCLGEKIDILKRDYIKFIKDKHNEKAYENKYTELFDKYCRKEQKLELDIIYRKVHKEYYFRKEIYQRILAQEYVGKNEYVDETKEVLEADQNLIKDFFLLIEEIIQVKSKLNSNKEPLIYFFFDDVDISSKRGPDVLSTTMRYLTHPNIITFICGDYKVFSEMLTIDFLKKENLLDSGLMEKTYTSHDEREFEDYTLATKNTALNLRKVRGYDYLKKMLPSSLRYEMPQLGNKSKANFRYTKNNALIDDDIKTYQNRNEIKDNKELTLLELLERNFYTDEELSDGKSFLKYRGNEVYSYFLIFDSTPRGLINPYYFLYQMLQDKETEKNIWTSSDIKQFLDIVVSSSLILGNYKELINKIIRIDVKAEDKKKSINNKIEYYIDYSYLESVFDEVINEEYEYTSKKIDDFILLFILAHFFENIIILINNKRSISEQKLHGDRLLCKILNCSNVNGNLYPQISEVNRLLYIYYLLSENISKINSVKIFSQGEQMYFVWKYYNVLKIVSSHERDRNEYKDRDLLYNLFEDIFTQDREWVKTKITQIFNFGKTNKKIFLDAKKDFQNKYEKLEIKKDDLLNSEQLDGFVVDIDNKPIVNLSKKNWSQKEVDYIKKLKETLNDIEQKNKIDNKSNDNYEELLEKLEKLFIVKKQKQKLVKRLQNYKNKLSEYDHKISSIEKKFDNNISDIIYNRSNINIRIQNLESLLTINNTEHIINDIGKDIQYVPFDDDNALNLYDFLKLKSKDKEQFEYVSIFDAKNIANKYGIDLSDRFLYPMGTLLIKKNSPIAQSNKNVVSIYYHNKEELRLLNNYINPKIVNYPQKYESIINKQNDLKKELERLEFEMYEVRMSDKNLVNSLKISFDFQDDNIDISNLETLISNINLALIKREVIRIFKYSTLKNDKTNSEEIAKNLINIYEDIIEASYEVIINQEEEFYFVLSDEVIHTLKHLLGKYSDGMMNKRINKLLSYDKYINQEIIDDFTRYLRSVIGRTNKLSRYDHEDEIRILLKQLSALELKNNQESNVYDSIFETKNAYEHIYFIINDYIKLNTLLNIIYVERNDSFRKLRNEVFNLIGSNSVSTTSKFSSYKRFIDSMQQ</sequence>
<feature type="coiled-coil region" evidence="1">
    <location>
        <begin position="733"/>
        <end position="801"/>
    </location>
</feature>
<gene>
    <name evidence="2" type="ORF">CBLFYP62_01780</name>
</gene>
<dbReference type="EMBL" id="CACRTU010000016">
    <property type="protein sequence ID" value="VYU23705.1"/>
    <property type="molecule type" value="Genomic_DNA"/>
</dbReference>